<evidence type="ECO:0000256" key="15">
    <source>
        <dbReference type="ARBA" id="ARBA00022840"/>
    </source>
</evidence>
<keyword evidence="17" id="KW-0472">Membrane</keyword>
<dbReference type="InterPro" id="IPR011009">
    <property type="entry name" value="Kinase-like_dom_sf"/>
</dbReference>
<evidence type="ECO:0000256" key="13">
    <source>
        <dbReference type="ARBA" id="ARBA00022763"/>
    </source>
</evidence>
<dbReference type="GO" id="GO:0004674">
    <property type="term" value="F:protein serine/threonine kinase activity"/>
    <property type="evidence" value="ECO:0007669"/>
    <property type="project" value="UniProtKB-KW"/>
</dbReference>
<feature type="region of interest" description="Disordered" evidence="25">
    <location>
        <begin position="535"/>
        <end position="564"/>
    </location>
</feature>
<dbReference type="AlphaFoldDB" id="A0A8C4HL62"/>
<evidence type="ECO:0000256" key="24">
    <source>
        <dbReference type="SAM" id="Coils"/>
    </source>
</evidence>
<evidence type="ECO:0000256" key="19">
    <source>
        <dbReference type="ARBA" id="ARBA00040009"/>
    </source>
</evidence>
<keyword evidence="10" id="KW-0551">Lipid droplet</keyword>
<organism evidence="27 28">
    <name type="scientific">Dicentrarchus labrax</name>
    <name type="common">European seabass</name>
    <name type="synonym">Morone labrax</name>
    <dbReference type="NCBI Taxonomy" id="13489"/>
    <lineage>
        <taxon>Eukaryota</taxon>
        <taxon>Metazoa</taxon>
        <taxon>Chordata</taxon>
        <taxon>Craniata</taxon>
        <taxon>Vertebrata</taxon>
        <taxon>Euteleostomi</taxon>
        <taxon>Actinopterygii</taxon>
        <taxon>Neopterygii</taxon>
        <taxon>Teleostei</taxon>
        <taxon>Neoteleostei</taxon>
        <taxon>Acanthomorphata</taxon>
        <taxon>Eupercaria</taxon>
        <taxon>Moronidae</taxon>
        <taxon>Dicentrarchus</taxon>
    </lineage>
</organism>
<evidence type="ECO:0000256" key="12">
    <source>
        <dbReference type="ARBA" id="ARBA00022741"/>
    </source>
</evidence>
<evidence type="ECO:0000256" key="22">
    <source>
        <dbReference type="ARBA" id="ARBA00048679"/>
    </source>
</evidence>
<evidence type="ECO:0000313" key="27">
    <source>
        <dbReference type="Ensembl" id="ENSDLAP00005044140.2"/>
    </source>
</evidence>
<keyword evidence="12 23" id="KW-0547">Nucleotide-binding</keyword>
<protein>
    <recommendedName>
        <fullName evidence="19">Serine/threonine-protein kinase TAO3</fullName>
        <ecNumber evidence="6">2.7.11.1</ecNumber>
    </recommendedName>
    <alternativeName>
        <fullName evidence="20">Thousand and one amino acid protein 3</fullName>
    </alternativeName>
</protein>
<dbReference type="GO" id="GO:0006281">
    <property type="term" value="P:DNA repair"/>
    <property type="evidence" value="ECO:0007669"/>
    <property type="project" value="UniProtKB-KW"/>
</dbReference>
<evidence type="ECO:0000256" key="23">
    <source>
        <dbReference type="PROSITE-ProRule" id="PRU10141"/>
    </source>
</evidence>
<dbReference type="InterPro" id="IPR017441">
    <property type="entry name" value="Protein_kinase_ATP_BS"/>
</dbReference>
<keyword evidence="14" id="KW-0418">Kinase</keyword>
<evidence type="ECO:0000256" key="16">
    <source>
        <dbReference type="ARBA" id="ARBA00023054"/>
    </source>
</evidence>
<dbReference type="GO" id="GO:0005811">
    <property type="term" value="C:lipid droplet"/>
    <property type="evidence" value="ECO:0007669"/>
    <property type="project" value="UniProtKB-SubCell"/>
</dbReference>
<dbReference type="InterPro" id="IPR051234">
    <property type="entry name" value="TAO_STE20_kinase"/>
</dbReference>
<evidence type="ECO:0000256" key="9">
    <source>
        <dbReference type="ARBA" id="ARBA00022527"/>
    </source>
</evidence>
<dbReference type="SMART" id="SM00220">
    <property type="entry name" value="S_TKc"/>
    <property type="match status" value="1"/>
</dbReference>
<reference evidence="27" key="1">
    <citation type="submission" date="2025-08" db="UniProtKB">
        <authorList>
            <consortium name="Ensembl"/>
        </authorList>
    </citation>
    <scope>IDENTIFICATION</scope>
</reference>
<keyword evidence="16 24" id="KW-0175">Coiled coil</keyword>
<reference evidence="27" key="2">
    <citation type="submission" date="2025-09" db="UniProtKB">
        <authorList>
            <consortium name="Ensembl"/>
        </authorList>
    </citation>
    <scope>IDENTIFICATION</scope>
</reference>
<dbReference type="GO" id="GO:0045121">
    <property type="term" value="C:membrane raft"/>
    <property type="evidence" value="ECO:0007669"/>
    <property type="project" value="UniProtKB-SubCell"/>
</dbReference>
<evidence type="ECO:0000256" key="3">
    <source>
        <dbReference type="ARBA" id="ARBA00004496"/>
    </source>
</evidence>
<evidence type="ECO:0000256" key="4">
    <source>
        <dbReference type="ARBA" id="ARBA00004502"/>
    </source>
</evidence>
<keyword evidence="15 23" id="KW-0067">ATP-binding</keyword>
<dbReference type="FunFam" id="3.30.200.20:FF:000029">
    <property type="entry name" value="Serine/threonine-protein kinase TAO2, putative"/>
    <property type="match status" value="1"/>
</dbReference>
<evidence type="ECO:0000313" key="28">
    <source>
        <dbReference type="Proteomes" id="UP000694389"/>
    </source>
</evidence>
<comment type="catalytic activity">
    <reaction evidence="21">
        <text>L-threonyl-[protein] + ATP = O-phospho-L-threonyl-[protein] + ADP + H(+)</text>
        <dbReference type="Rhea" id="RHEA:46608"/>
        <dbReference type="Rhea" id="RHEA-COMP:11060"/>
        <dbReference type="Rhea" id="RHEA-COMP:11605"/>
        <dbReference type="ChEBI" id="CHEBI:15378"/>
        <dbReference type="ChEBI" id="CHEBI:30013"/>
        <dbReference type="ChEBI" id="CHEBI:30616"/>
        <dbReference type="ChEBI" id="CHEBI:61977"/>
        <dbReference type="ChEBI" id="CHEBI:456216"/>
        <dbReference type="EC" id="2.7.11.1"/>
    </reaction>
</comment>
<feature type="coiled-coil region" evidence="24">
    <location>
        <begin position="431"/>
        <end position="484"/>
    </location>
</feature>
<dbReference type="Gene3D" id="3.30.200.20">
    <property type="entry name" value="Phosphorylase Kinase, domain 1"/>
    <property type="match status" value="1"/>
</dbReference>
<keyword evidence="28" id="KW-1185">Reference proteome</keyword>
<feature type="coiled-coil region" evidence="24">
    <location>
        <begin position="728"/>
        <end position="804"/>
    </location>
</feature>
<evidence type="ECO:0000256" key="18">
    <source>
        <dbReference type="ARBA" id="ARBA00023204"/>
    </source>
</evidence>
<evidence type="ECO:0000256" key="17">
    <source>
        <dbReference type="ARBA" id="ARBA00023136"/>
    </source>
</evidence>
<evidence type="ECO:0000256" key="1">
    <source>
        <dbReference type="ARBA" id="ARBA00004202"/>
    </source>
</evidence>
<dbReference type="Proteomes" id="UP000694389">
    <property type="component" value="Unassembled WGS sequence"/>
</dbReference>
<sequence length="935" mass="108417">MPSSTRKGVPKDPELADLFFKDDPEDVFCDLHEIGHGSFGAVYFARNSYSNEVVAIKKMSYNGKQTTEKWQDIIKEVKFLGQLRHPNTIEYKGCYLKDNTAWLVMEYCLGSASDLLEVHKKPLQEMEIAAITHGALLGLAYLHSHNMIHRDVKAGNILLTELGQVKLADFGSASIASPANSFVGTPYWMAPEVILAMDEGQYEGKVDIWSLGITCIELAERKPPLFNMNAMSALYHIAQNDSPTLQSNEWSDPFRSFVDYCLLKIPQDRPSSGELLRHDFVRRERSPRILIDLIQRTKDAVRELDNLQYRKMKKILYQEKHNGPMGESQEEEEDSEAASCKMNSLGSNHSIPSTSVSTGSQSSSVNSMQEVDDSCSDMTMMHPQDYSSDIKHCCLNANHILQRSHLLTSLSAQVTKQIHEHEQESELREQMSGYKRMRRQHQKQLIALENKLKAEMDEHRLKLQKEVETQANNAYIELEKLAKRHTVHTEKELKTALADEKKFQQQIVAQQKKELTTFLDNQKKQYKLCKEKIKEEMNEDHSTPKKEKQERLSKHKENMQHSQAEEEAHLLAQQRVFYDRNCRAFKRKVMIKRHDLEQEQIREELNKKKTQKEMEHAMLIRHDESMQELEHRQLKTLQKLRMDLIRLQHQTELENQIEYNNRRERELHRKHVLELRQQPKNLKALELQIKKQFQDTCKVQTKQYKALRHHQMEVTPKAEHKTVLKALKDEQTRKLAILAEQYEQSINEMMASQALRLDEAQEAECQALRQQLQQEMELLNAYQSKIKMQTEAQHERELQKLEQKVSLRRAHLEQKIEEELVSLQKERTDRIKHLLERQEREIDSFDMESMRLGFGNLGAVVAAAVSGNTKKIKNKTAPESAVSWAGQTESMAGFSAPKTTLTSSPSLPLMVSQDDKKKCWITSCSCHVFVTIMIT</sequence>
<keyword evidence="9" id="KW-0723">Serine/threonine-protein kinase</keyword>
<feature type="region of interest" description="Disordered" evidence="25">
    <location>
        <begin position="320"/>
        <end position="367"/>
    </location>
</feature>
<name>A0A8C4HL62_DICLA</name>
<comment type="subcellular location">
    <subcellularLocation>
        <location evidence="1">Cell membrane</location>
        <topology evidence="1">Peripheral membrane protein</topology>
    </subcellularLocation>
    <subcellularLocation>
        <location evidence="3">Cytoplasm</location>
    </subcellularLocation>
    <subcellularLocation>
        <location evidence="4">Lipid droplet</location>
    </subcellularLocation>
    <subcellularLocation>
        <location evidence="2">Membrane raft</location>
    </subcellularLocation>
</comment>
<dbReference type="GO" id="GO:0005524">
    <property type="term" value="F:ATP binding"/>
    <property type="evidence" value="ECO:0007669"/>
    <property type="project" value="UniProtKB-UniRule"/>
</dbReference>
<evidence type="ECO:0000259" key="26">
    <source>
        <dbReference type="PROSITE" id="PS50011"/>
    </source>
</evidence>
<evidence type="ECO:0000256" key="10">
    <source>
        <dbReference type="ARBA" id="ARBA00022677"/>
    </source>
</evidence>
<keyword evidence="13" id="KW-0227">DNA damage</keyword>
<dbReference type="GO" id="GO:0005886">
    <property type="term" value="C:plasma membrane"/>
    <property type="evidence" value="ECO:0007669"/>
    <property type="project" value="UniProtKB-SubCell"/>
</dbReference>
<accession>A0A8C4HL62</accession>
<dbReference type="InterPro" id="IPR000719">
    <property type="entry name" value="Prot_kinase_dom"/>
</dbReference>
<evidence type="ECO:0000256" key="7">
    <source>
        <dbReference type="ARBA" id="ARBA00022475"/>
    </source>
</evidence>
<dbReference type="EC" id="2.7.11.1" evidence="6"/>
<evidence type="ECO:0000256" key="5">
    <source>
        <dbReference type="ARBA" id="ARBA00008874"/>
    </source>
</evidence>
<keyword evidence="8" id="KW-0963">Cytoplasm</keyword>
<comment type="similarity">
    <text evidence="5">Belongs to the protein kinase superfamily. STE Ser/Thr protein kinase family. STE20 subfamily.</text>
</comment>
<evidence type="ECO:0000256" key="6">
    <source>
        <dbReference type="ARBA" id="ARBA00012513"/>
    </source>
</evidence>
<keyword evidence="7" id="KW-1003">Cell membrane</keyword>
<keyword evidence="18" id="KW-0234">DNA repair</keyword>
<dbReference type="Ensembl" id="ENSDLAT00005047122.2">
    <property type="protein sequence ID" value="ENSDLAP00005044140.2"/>
    <property type="gene ID" value="ENSDLAG00005019518.2"/>
</dbReference>
<evidence type="ECO:0000256" key="14">
    <source>
        <dbReference type="ARBA" id="ARBA00022777"/>
    </source>
</evidence>
<dbReference type="FunFam" id="1.10.510.10:FF:000030">
    <property type="entry name" value="Serine/threonine-protein kinase TAO2, putative"/>
    <property type="match status" value="1"/>
</dbReference>
<dbReference type="PANTHER" id="PTHR47167">
    <property type="entry name" value="SERINE/THREONINE-PROTEIN KINASE TAO1-LIKE PROTEIN"/>
    <property type="match status" value="1"/>
</dbReference>
<proteinExistence type="inferred from homology"/>
<dbReference type="Gene3D" id="1.10.510.10">
    <property type="entry name" value="Transferase(Phosphotransferase) domain 1"/>
    <property type="match status" value="1"/>
</dbReference>
<dbReference type="GO" id="GO:0005737">
    <property type="term" value="C:cytoplasm"/>
    <property type="evidence" value="ECO:0007669"/>
    <property type="project" value="UniProtKB-SubCell"/>
</dbReference>
<evidence type="ECO:0000256" key="11">
    <source>
        <dbReference type="ARBA" id="ARBA00022679"/>
    </source>
</evidence>
<dbReference type="SUPFAM" id="SSF56112">
    <property type="entry name" value="Protein kinase-like (PK-like)"/>
    <property type="match status" value="1"/>
</dbReference>
<dbReference type="PROSITE" id="PS50011">
    <property type="entry name" value="PROTEIN_KINASE_DOM"/>
    <property type="match status" value="1"/>
</dbReference>
<dbReference type="PROSITE" id="PS00107">
    <property type="entry name" value="PROTEIN_KINASE_ATP"/>
    <property type="match status" value="1"/>
</dbReference>
<comment type="catalytic activity">
    <reaction evidence="22">
        <text>L-seryl-[protein] + ATP = O-phospho-L-seryl-[protein] + ADP + H(+)</text>
        <dbReference type="Rhea" id="RHEA:17989"/>
        <dbReference type="Rhea" id="RHEA-COMP:9863"/>
        <dbReference type="Rhea" id="RHEA-COMP:11604"/>
        <dbReference type="ChEBI" id="CHEBI:15378"/>
        <dbReference type="ChEBI" id="CHEBI:29999"/>
        <dbReference type="ChEBI" id="CHEBI:30616"/>
        <dbReference type="ChEBI" id="CHEBI:83421"/>
        <dbReference type="ChEBI" id="CHEBI:456216"/>
        <dbReference type="EC" id="2.7.11.1"/>
    </reaction>
</comment>
<dbReference type="GO" id="GO:0051493">
    <property type="term" value="P:regulation of cytoskeleton organization"/>
    <property type="evidence" value="ECO:0007669"/>
    <property type="project" value="TreeGrafter"/>
</dbReference>
<keyword evidence="11" id="KW-0808">Transferase</keyword>
<feature type="binding site" evidence="23">
    <location>
        <position position="58"/>
    </location>
    <ligand>
        <name>ATP</name>
        <dbReference type="ChEBI" id="CHEBI:30616"/>
    </ligand>
</feature>
<evidence type="ECO:0000256" key="8">
    <source>
        <dbReference type="ARBA" id="ARBA00022490"/>
    </source>
</evidence>
<dbReference type="PANTHER" id="PTHR47167:SF10">
    <property type="entry name" value="SERINE_THREONINE-PROTEIN KINASE TAO3"/>
    <property type="match status" value="1"/>
</dbReference>
<evidence type="ECO:0000256" key="2">
    <source>
        <dbReference type="ARBA" id="ARBA00004285"/>
    </source>
</evidence>
<feature type="domain" description="Protein kinase" evidence="26">
    <location>
        <begin position="28"/>
        <end position="281"/>
    </location>
</feature>
<dbReference type="GeneTree" id="ENSGT00940000155735"/>
<evidence type="ECO:0000256" key="25">
    <source>
        <dbReference type="SAM" id="MobiDB-lite"/>
    </source>
</evidence>
<evidence type="ECO:0000256" key="20">
    <source>
        <dbReference type="ARBA" id="ARBA00043013"/>
    </source>
</evidence>
<feature type="compositionally biased region" description="Low complexity" evidence="25">
    <location>
        <begin position="350"/>
        <end position="367"/>
    </location>
</feature>
<dbReference type="InterPro" id="IPR008271">
    <property type="entry name" value="Ser/Thr_kinase_AS"/>
</dbReference>
<dbReference type="Pfam" id="PF00069">
    <property type="entry name" value="Pkinase"/>
    <property type="match status" value="1"/>
</dbReference>
<dbReference type="PROSITE" id="PS00108">
    <property type="entry name" value="PROTEIN_KINASE_ST"/>
    <property type="match status" value="1"/>
</dbReference>
<evidence type="ECO:0000256" key="21">
    <source>
        <dbReference type="ARBA" id="ARBA00047899"/>
    </source>
</evidence>